<feature type="domain" description="ABC transmembrane type-1" evidence="12">
    <location>
        <begin position="797"/>
        <end position="1073"/>
    </location>
</feature>
<keyword evidence="5" id="KW-0547">Nucleotide-binding</keyword>
<dbReference type="SMART" id="SM00382">
    <property type="entry name" value="AAA"/>
    <property type="match status" value="2"/>
</dbReference>
<keyword evidence="8 10" id="KW-0472">Membrane</keyword>
<dbReference type="FunFam" id="3.40.50.300:FF:000565">
    <property type="entry name" value="ABC bile acid transporter"/>
    <property type="match status" value="1"/>
</dbReference>
<dbReference type="STRING" id="683960.A0A1E3PBB6"/>
<sequence>MTPFLSKKVPEIPNEDERKRYPYKHSNYLSRMLFWWLMPLMNVGYKRTLTSNDLWYLEEDMTIKQTYAKFEHNLTSIIEKDRAKHLKKNPNLTPEELAKIPYPKYSIVQALFLTFKWQYSFAIFCKALSDIAQTLNPLLTKALINFVEKKMYVKDLPLGKGVGYSIGVSFVLAANGILINHFLHNSITTGAHCKSILTTALLKKSFRANAETRHKYPSGKVTSLMGTDLARIDLAIGFQPFAITFPIPVIISIVLLIVNIGVSALAGIAIFIVSITIIGASAKSLLKLRKSANQYTDGRVGFMREILQSMKMIKFYSWEDAYEKNVTETRRKEVSIIFKMQTIRNFLTAFAVTLPTFTSMVAFLVLYGVSNNRNPANIFSSISLFGALSQQVLMLPMALATGADAMIGIGRVREYLQSPEIEDDENSQEFNDDTLPDDVAIRVRDASFEWEEFPEEEESTAAKGTTKKKWFKRSKKEENEKVPINTVDTITSDSSPSEKDTDDDVKYTKSVFKGFHDINLDVKKNEFIIVTGPIGSGKSSLLTALSGFMRKRKGNLGVKGSLLLCGQSWVQNATVRENILFGLDYDDEWYKQVIEACALKDDLKSFPGGDLTEIGERGITLSGGQKARINLARAVYADKEIILLDDVLSAVDARVGKHIMDNCLVDLLHNKTRILATHQLSLVNDADRVIYLNGDGTINMGTVEELSQTSPGFVTLMEYSKNSEDDDEEEESFEENVDQQDLETKKSHAVSEHGIANAKDGALTSAEEKAVNNISWAIYLDYLKAGQGKLGIFAAPLALMFLITEVFVSLFCNVWLSFWISYKFKGRHDGFYIGLYVMFTMVYMVLCSCTFVLMGYITVGAAKKLNLKAMQKILHAPMSYIDTTPLGRIMNRFTKDTDALDNETGEQIRLFLHPAAFVCGIIILCIIYLPWFAIAVPPLAVVFVCVTNYYQSSSREVKRLEAVKRSFVYNNFNEVLSGMFTIKAYQASERFINKNDTLLDKMNEAYFVVIANQRWISIHLDLVACVLALIVALLSVSRQFNISAASAGLVVTYVLQLAGLLSLILRAYTQVENEMNSVERLCYYANSLEQEAAYRVSETKPSPTWPEHGQIEFKDVSSRYRDGLPLVLKNLDFTVNPGEKIGICGRTGAGKSSLVSVLYRLNELAEGEVAIDGVDISKLGLYDLRSRLSIIPQDPVLFQGSIRKNLDPFGESDDLHLWDALRRSGLIEESVLGVIKNQSKDDENFHKFHLDQQVEDEGSNFSLGERQLLALARALVRNSKILILDEATSSVDYETDAKIQSTIVKEFKHCTILCIAHRLKTILNYDRIMVLEQGEIEQFDEPLTLYSETEGIFRQMCERSDIKSSDFAKYS</sequence>
<evidence type="ECO:0000313" key="14">
    <source>
        <dbReference type="Proteomes" id="UP000094112"/>
    </source>
</evidence>
<dbReference type="GO" id="GO:0005886">
    <property type="term" value="C:plasma membrane"/>
    <property type="evidence" value="ECO:0007669"/>
    <property type="project" value="TreeGrafter"/>
</dbReference>
<evidence type="ECO:0000256" key="8">
    <source>
        <dbReference type="ARBA" id="ARBA00023136"/>
    </source>
</evidence>
<dbReference type="InterPro" id="IPR027417">
    <property type="entry name" value="P-loop_NTPase"/>
</dbReference>
<evidence type="ECO:0000256" key="5">
    <source>
        <dbReference type="ARBA" id="ARBA00022741"/>
    </source>
</evidence>
<evidence type="ECO:0000256" key="9">
    <source>
        <dbReference type="SAM" id="MobiDB-lite"/>
    </source>
</evidence>
<evidence type="ECO:0000313" key="13">
    <source>
        <dbReference type="EMBL" id="ODQ62590.1"/>
    </source>
</evidence>
<dbReference type="InterPro" id="IPR017871">
    <property type="entry name" value="ABC_transporter-like_CS"/>
</dbReference>
<dbReference type="GO" id="GO:0008559">
    <property type="term" value="F:ABC-type xenobiotic transporter activity"/>
    <property type="evidence" value="ECO:0007669"/>
    <property type="project" value="TreeGrafter"/>
</dbReference>
<dbReference type="SUPFAM" id="SSF52540">
    <property type="entry name" value="P-loop containing nucleoside triphosphate hydrolases"/>
    <property type="match status" value="2"/>
</dbReference>
<feature type="transmembrane region" description="Helical" evidence="10">
    <location>
        <begin position="161"/>
        <end position="179"/>
    </location>
</feature>
<feature type="domain" description="ABC transporter" evidence="11">
    <location>
        <begin position="1111"/>
        <end position="1358"/>
    </location>
</feature>
<keyword evidence="3" id="KW-0813">Transport</keyword>
<feature type="compositionally biased region" description="Polar residues" evidence="9">
    <location>
        <begin position="486"/>
        <end position="495"/>
    </location>
</feature>
<keyword evidence="14" id="KW-1185">Reference proteome</keyword>
<feature type="region of interest" description="Disordered" evidence="9">
    <location>
        <begin position="453"/>
        <end position="503"/>
    </location>
</feature>
<feature type="transmembrane region" description="Helical" evidence="10">
    <location>
        <begin position="790"/>
        <end position="816"/>
    </location>
</feature>
<dbReference type="InterPro" id="IPR003439">
    <property type="entry name" value="ABC_transporter-like_ATP-bd"/>
</dbReference>
<feature type="transmembrane region" description="Helical" evidence="10">
    <location>
        <begin position="346"/>
        <end position="370"/>
    </location>
</feature>
<keyword evidence="4 10" id="KW-0812">Transmembrane</keyword>
<dbReference type="FunFam" id="1.20.1560.10:FF:000010">
    <property type="entry name" value="Multidrug resistance-associated ABC transporter"/>
    <property type="match status" value="1"/>
</dbReference>
<dbReference type="RefSeq" id="XP_019041797.1">
    <property type="nucleotide sequence ID" value="XM_019181243.1"/>
</dbReference>
<evidence type="ECO:0000256" key="4">
    <source>
        <dbReference type="ARBA" id="ARBA00022692"/>
    </source>
</evidence>
<dbReference type="EMBL" id="KV454208">
    <property type="protein sequence ID" value="ODQ62590.1"/>
    <property type="molecule type" value="Genomic_DNA"/>
</dbReference>
<protein>
    <recommendedName>
        <fullName evidence="15">Oligomycin resistance ATP-dependent permease YOR1</fullName>
    </recommendedName>
</protein>
<dbReference type="CDD" id="cd03250">
    <property type="entry name" value="ABCC_MRP_domain1"/>
    <property type="match status" value="1"/>
</dbReference>
<evidence type="ECO:0000256" key="3">
    <source>
        <dbReference type="ARBA" id="ARBA00022448"/>
    </source>
</evidence>
<dbReference type="Proteomes" id="UP000094112">
    <property type="component" value="Unassembled WGS sequence"/>
</dbReference>
<evidence type="ECO:0000256" key="10">
    <source>
        <dbReference type="SAM" id="Phobius"/>
    </source>
</evidence>
<name>A0A1E3PBB6_WICAA</name>
<dbReference type="InterPro" id="IPR036640">
    <property type="entry name" value="ABC1_TM_sf"/>
</dbReference>
<dbReference type="GeneID" id="30198489"/>
<dbReference type="CDD" id="cd03244">
    <property type="entry name" value="ABCC_MRP_domain2"/>
    <property type="match status" value="1"/>
</dbReference>
<dbReference type="GO" id="GO:0005524">
    <property type="term" value="F:ATP binding"/>
    <property type="evidence" value="ECO:0007669"/>
    <property type="project" value="UniProtKB-KW"/>
</dbReference>
<keyword evidence="7 10" id="KW-1133">Transmembrane helix</keyword>
<dbReference type="PANTHER" id="PTHR24223">
    <property type="entry name" value="ATP-BINDING CASSETTE SUB-FAMILY C"/>
    <property type="match status" value="1"/>
</dbReference>
<reference evidence="13 14" key="1">
    <citation type="journal article" date="2016" name="Proc. Natl. Acad. Sci. U.S.A.">
        <title>Comparative genomics of biotechnologically important yeasts.</title>
        <authorList>
            <person name="Riley R."/>
            <person name="Haridas S."/>
            <person name="Wolfe K.H."/>
            <person name="Lopes M.R."/>
            <person name="Hittinger C.T."/>
            <person name="Goeker M."/>
            <person name="Salamov A.A."/>
            <person name="Wisecaver J.H."/>
            <person name="Long T.M."/>
            <person name="Calvey C.H."/>
            <person name="Aerts A.L."/>
            <person name="Barry K.W."/>
            <person name="Choi C."/>
            <person name="Clum A."/>
            <person name="Coughlan A.Y."/>
            <person name="Deshpande S."/>
            <person name="Douglass A.P."/>
            <person name="Hanson S.J."/>
            <person name="Klenk H.-P."/>
            <person name="LaButti K.M."/>
            <person name="Lapidus A."/>
            <person name="Lindquist E.A."/>
            <person name="Lipzen A.M."/>
            <person name="Meier-Kolthoff J.P."/>
            <person name="Ohm R.A."/>
            <person name="Otillar R.P."/>
            <person name="Pangilinan J.L."/>
            <person name="Peng Y."/>
            <person name="Rokas A."/>
            <person name="Rosa C.A."/>
            <person name="Scheuner C."/>
            <person name="Sibirny A.A."/>
            <person name="Slot J.C."/>
            <person name="Stielow J.B."/>
            <person name="Sun H."/>
            <person name="Kurtzman C.P."/>
            <person name="Blackwell M."/>
            <person name="Grigoriev I.V."/>
            <person name="Jeffries T.W."/>
        </authorList>
    </citation>
    <scope>NUCLEOTIDE SEQUENCE [LARGE SCALE GENOMIC DNA]</scope>
    <source>
        <strain evidence="14">ATCC 58044 / CBS 1984 / NCYC 433 / NRRL Y-366-8</strain>
    </source>
</reference>
<dbReference type="Pfam" id="PF00664">
    <property type="entry name" value="ABC_membrane"/>
    <property type="match status" value="2"/>
</dbReference>
<feature type="transmembrane region" description="Helical" evidence="10">
    <location>
        <begin position="234"/>
        <end position="258"/>
    </location>
</feature>
<gene>
    <name evidence="13" type="ORF">WICANDRAFT_26295</name>
</gene>
<accession>A0A1E3PBB6</accession>
<feature type="transmembrane region" description="Helical" evidence="10">
    <location>
        <begin position="836"/>
        <end position="862"/>
    </location>
</feature>
<keyword evidence="6" id="KW-0067">ATP-binding</keyword>
<evidence type="ECO:0000256" key="2">
    <source>
        <dbReference type="ARBA" id="ARBA00009726"/>
    </source>
</evidence>
<dbReference type="Gene3D" id="3.40.50.300">
    <property type="entry name" value="P-loop containing nucleotide triphosphate hydrolases"/>
    <property type="match status" value="2"/>
</dbReference>
<feature type="region of interest" description="Disordered" evidence="9">
    <location>
        <begin position="720"/>
        <end position="741"/>
    </location>
</feature>
<dbReference type="CDD" id="cd18606">
    <property type="entry name" value="ABC_6TM_YOR1_D2_like"/>
    <property type="match status" value="1"/>
</dbReference>
<dbReference type="Gene3D" id="1.20.1560.10">
    <property type="entry name" value="ABC transporter type 1, transmembrane domain"/>
    <property type="match status" value="2"/>
</dbReference>
<dbReference type="PROSITE" id="PS50929">
    <property type="entry name" value="ABC_TM1F"/>
    <property type="match status" value="2"/>
</dbReference>
<dbReference type="OrthoDB" id="6500128at2759"/>
<dbReference type="InterPro" id="IPR003593">
    <property type="entry name" value="AAA+_ATPase"/>
</dbReference>
<proteinExistence type="inferred from homology"/>
<evidence type="ECO:0000259" key="12">
    <source>
        <dbReference type="PROSITE" id="PS50929"/>
    </source>
</evidence>
<dbReference type="InterPro" id="IPR011527">
    <property type="entry name" value="ABC1_TM_dom"/>
</dbReference>
<feature type="compositionally biased region" description="Basic residues" evidence="9">
    <location>
        <begin position="465"/>
        <end position="474"/>
    </location>
</feature>
<feature type="domain" description="ABC transporter" evidence="11">
    <location>
        <begin position="500"/>
        <end position="719"/>
    </location>
</feature>
<evidence type="ECO:0000256" key="6">
    <source>
        <dbReference type="ARBA" id="ARBA00022840"/>
    </source>
</evidence>
<dbReference type="PANTHER" id="PTHR24223:SF456">
    <property type="entry name" value="MULTIDRUG RESISTANCE-ASSOCIATED PROTEIN LETHAL(2)03659"/>
    <property type="match status" value="1"/>
</dbReference>
<feature type="transmembrane region" description="Helical" evidence="10">
    <location>
        <begin position="264"/>
        <end position="286"/>
    </location>
</feature>
<dbReference type="CDD" id="cd18597">
    <property type="entry name" value="ABC_6TM_YOR1_D1_like"/>
    <property type="match status" value="1"/>
</dbReference>
<feature type="transmembrane region" description="Helical" evidence="10">
    <location>
        <begin position="1018"/>
        <end position="1036"/>
    </location>
</feature>
<feature type="transmembrane region" description="Helical" evidence="10">
    <location>
        <begin position="1042"/>
        <end position="1065"/>
    </location>
</feature>
<feature type="compositionally biased region" description="Acidic residues" evidence="9">
    <location>
        <begin position="724"/>
        <end position="741"/>
    </location>
</feature>
<evidence type="ECO:0000256" key="1">
    <source>
        <dbReference type="ARBA" id="ARBA00004141"/>
    </source>
</evidence>
<dbReference type="PROSITE" id="PS00211">
    <property type="entry name" value="ABC_TRANSPORTER_1"/>
    <property type="match status" value="2"/>
</dbReference>
<evidence type="ECO:0000256" key="7">
    <source>
        <dbReference type="ARBA" id="ARBA00022989"/>
    </source>
</evidence>
<evidence type="ECO:0000259" key="11">
    <source>
        <dbReference type="PROSITE" id="PS50893"/>
    </source>
</evidence>
<dbReference type="Pfam" id="PF00005">
    <property type="entry name" value="ABC_tran"/>
    <property type="match status" value="2"/>
</dbReference>
<dbReference type="SUPFAM" id="SSF90123">
    <property type="entry name" value="ABC transporter transmembrane region"/>
    <property type="match status" value="2"/>
</dbReference>
<dbReference type="GO" id="GO:0016887">
    <property type="term" value="F:ATP hydrolysis activity"/>
    <property type="evidence" value="ECO:0007669"/>
    <property type="project" value="InterPro"/>
</dbReference>
<feature type="domain" description="ABC transmembrane type-1" evidence="12">
    <location>
        <begin position="121"/>
        <end position="404"/>
    </location>
</feature>
<evidence type="ECO:0008006" key="15">
    <source>
        <dbReference type="Google" id="ProtNLM"/>
    </source>
</evidence>
<organism evidence="13 14">
    <name type="scientific">Wickerhamomyces anomalus (strain ATCC 58044 / CBS 1984 / NCYC 433 / NRRL Y-366-8)</name>
    <name type="common">Yeast</name>
    <name type="synonym">Hansenula anomala</name>
    <dbReference type="NCBI Taxonomy" id="683960"/>
    <lineage>
        <taxon>Eukaryota</taxon>
        <taxon>Fungi</taxon>
        <taxon>Dikarya</taxon>
        <taxon>Ascomycota</taxon>
        <taxon>Saccharomycotina</taxon>
        <taxon>Saccharomycetes</taxon>
        <taxon>Phaffomycetales</taxon>
        <taxon>Wickerhamomycetaceae</taxon>
        <taxon>Wickerhamomyces</taxon>
    </lineage>
</organism>
<comment type="subcellular location">
    <subcellularLocation>
        <location evidence="1">Membrane</location>
        <topology evidence="1">Multi-pass membrane protein</topology>
    </subcellularLocation>
</comment>
<dbReference type="InterPro" id="IPR050173">
    <property type="entry name" value="ABC_transporter_C-like"/>
</dbReference>
<dbReference type="PROSITE" id="PS50893">
    <property type="entry name" value="ABC_TRANSPORTER_2"/>
    <property type="match status" value="2"/>
</dbReference>
<comment type="similarity">
    <text evidence="2">Belongs to the ABC transporter superfamily. ABCC family. Conjugate transporter (TC 3.A.1.208) subfamily.</text>
</comment>
<dbReference type="FunFam" id="3.40.50.300:FF:001750">
    <property type="entry name" value="ATP-binding cassette transporter"/>
    <property type="match status" value="1"/>
</dbReference>